<organism evidence="1 2">
    <name type="scientific">Alteromonas pelagimontana</name>
    <dbReference type="NCBI Taxonomy" id="1858656"/>
    <lineage>
        <taxon>Bacteria</taxon>
        <taxon>Pseudomonadati</taxon>
        <taxon>Pseudomonadota</taxon>
        <taxon>Gammaproteobacteria</taxon>
        <taxon>Alteromonadales</taxon>
        <taxon>Alteromonadaceae</taxon>
        <taxon>Alteromonas/Salinimonas group</taxon>
        <taxon>Alteromonas</taxon>
    </lineage>
</organism>
<reference evidence="1 2" key="2">
    <citation type="submission" date="2020-04" db="EMBL/GenBank/DDBJ databases">
        <title>Complete genome sequence of Alteromonas pelagimontana 5.12T.</title>
        <authorList>
            <person name="Sinha R.K."/>
            <person name="Krishnan K.P."/>
            <person name="Kurian J.P."/>
        </authorList>
    </citation>
    <scope>NUCLEOTIDE SEQUENCE [LARGE SCALE GENOMIC DNA]</scope>
    <source>
        <strain evidence="1 2">5.12</strain>
    </source>
</reference>
<accession>A0A6M4M8P4</accession>
<dbReference type="EMBL" id="CP052766">
    <property type="protein sequence ID" value="QJR79562.1"/>
    <property type="molecule type" value="Genomic_DNA"/>
</dbReference>
<keyword evidence="2" id="KW-1185">Reference proteome</keyword>
<dbReference type="RefSeq" id="WP_075609109.1">
    <property type="nucleotide sequence ID" value="NZ_CP052766.1"/>
</dbReference>
<dbReference type="KEGG" id="apel:CA267_001500"/>
<dbReference type="OrthoDB" id="7052127at2"/>
<sequence length="1114" mass="126565">MSDLSPFANYESKVKSAIENSDVPYVGLIDEVLITDEMHFVEKSITMYGGQLQKFERGLRLAPALFVTYLSTSIRKNLGANTSAIYGCINMAVGKPVEAKQTSDERSRLWKAFRVACKKLGLPISNRCFGPNFMVDAYLEQAGIPEANLPELEKRMELYAKKHGLPEVDDVTAEQAWYSSFKKSLKPPFSKRSIRALENDTTGYYLNHFLEEKRKITDLGSEQYTIAYSVNLMFVEDELKIVIPALSVEKAWTINVDGTIETVNVQEADFQFLIEDVGSRNIIVECDEQRFEYHLWNSEKDNQLAIFRADNGHFVSSHSLTEEGEAFPPGKYIIISRFEFTSNEIELTEYFQDGFYIGDFEIKPDTQIIIKRGPVNFAILSHAEPSISFEGTLIKPHTGKDFYCSKGIELITNLPKEWLSSEHSFELEISSNSDTPNIVINLKSDEMNQVSCFDYRAACWAPGLKRIVVKLKRVGSSRVLSRLSALVWCGLDAITDGYKFHISELPAEDNFNIDKSSNVRRDVTNNNLVAIDNDLPHMDICFNFTAKNSQVFRFALQGTFLYISDLKDGFRQEKILSLGATLASNYNDSRRVRIYSSEDPTLEIGANTLHDFAKKRWYKTSIASLLDKVDRSNNELVANYGGAKQVLLKLVSPHYIENWTIEQQAQTVEVIFETPVGVSEMEIVATNLLTLAEEKIYVSSLNGQSNYRQKGLSATLFHHDTISKKQILSVDVSEGEDGPWLLEFTASVDGKWGRFSNKRKDHFSVGFVCASGHLINLGNDYFTKLREFSSEHLIDLFALLTKKLNRCFEVNSWNSLEWIKGIWMFMLNYIGGIESSNRVIRLTAYQASEEDSQSWVPQVSLGAYSNNIYSGCFNNYRKLDAQNSTRLKTLKLAGEVNQSLLNAIKTEKLALAITVFFANKSEYADPNSQVEPVEFNYEQYIQSIPYLFSESDFDKLKRGDIKPAYGDLLGGNHYAYSQLKFIENEKSAQEGNDYIRPHFNTLVIKVARELGESVPILLPDHYFGNHDYLIELLDAVCKFSSYLTKSYRAAHWEKTDIVKVLDRLQQQAGATADIKSLLSYFFNVCGDIFHFYLLLWEVYFVSESNNEKGSLANV</sequence>
<dbReference type="AlphaFoldDB" id="A0A6M4M8P4"/>
<gene>
    <name evidence="1" type="ORF">CA267_001500</name>
</gene>
<evidence type="ECO:0000313" key="2">
    <source>
        <dbReference type="Proteomes" id="UP000219285"/>
    </source>
</evidence>
<name>A0A6M4M8P4_9ALTE</name>
<proteinExistence type="predicted"/>
<protein>
    <submittedName>
        <fullName evidence="1">Uncharacterized protein</fullName>
    </submittedName>
</protein>
<evidence type="ECO:0000313" key="1">
    <source>
        <dbReference type="EMBL" id="QJR79562.1"/>
    </source>
</evidence>
<dbReference type="Proteomes" id="UP000219285">
    <property type="component" value="Chromosome"/>
</dbReference>
<reference evidence="2" key="1">
    <citation type="submission" date="2014-12" db="EMBL/GenBank/DDBJ databases">
        <title>Complete genome sequence of a multi-drug resistant Klebsiella pneumoniae.</title>
        <authorList>
            <person name="Hua X."/>
            <person name="Chen Q."/>
            <person name="Li X."/>
            <person name="Feng Y."/>
            <person name="Ruan Z."/>
            <person name="Yu Y."/>
        </authorList>
    </citation>
    <scope>NUCLEOTIDE SEQUENCE [LARGE SCALE GENOMIC DNA]</scope>
    <source>
        <strain evidence="2">5.12</strain>
    </source>
</reference>